<evidence type="ECO:0000256" key="2">
    <source>
        <dbReference type="ARBA" id="ARBA00023163"/>
    </source>
</evidence>
<dbReference type="EMBL" id="LN483071">
    <property type="protein sequence ID" value="CEA08748.1"/>
    <property type="molecule type" value="Genomic_DNA"/>
</dbReference>
<keyword evidence="3" id="KW-0472">Membrane</keyword>
<name>A0A078MND5_9MICC</name>
<proteinExistence type="predicted"/>
<reference evidence="5" key="1">
    <citation type="submission" date="2014-07" db="EMBL/GenBank/DDBJ databases">
        <authorList>
            <person name="Urmite Genomes Urmite Genomes"/>
        </authorList>
    </citation>
    <scope>NUCLEOTIDE SEQUENCE</scope>
    <source>
        <strain evidence="5">11W110_air</strain>
    </source>
</reference>
<dbReference type="AlphaFoldDB" id="A0A078MND5"/>
<protein>
    <recommendedName>
        <fullName evidence="4">Putative zinc-finger domain-containing protein</fullName>
    </recommendedName>
</protein>
<evidence type="ECO:0000313" key="5">
    <source>
        <dbReference type="EMBL" id="CEA08748.1"/>
    </source>
</evidence>
<dbReference type="Gene3D" id="1.10.10.1320">
    <property type="entry name" value="Anti-sigma factor, zinc-finger domain"/>
    <property type="match status" value="1"/>
</dbReference>
<dbReference type="InterPro" id="IPR027383">
    <property type="entry name" value="Znf_put"/>
</dbReference>
<dbReference type="InterPro" id="IPR041916">
    <property type="entry name" value="Anti_sigma_zinc_sf"/>
</dbReference>
<keyword evidence="3" id="KW-1133">Transmembrane helix</keyword>
<keyword evidence="1" id="KW-0805">Transcription regulation</keyword>
<accession>A0A078MND5</accession>
<gene>
    <name evidence="5" type="ORF">BN1051_02106</name>
</gene>
<organism evidence="5">
    <name type="scientific">Arthrobacter saudimassiliensis</name>
    <dbReference type="NCBI Taxonomy" id="1461584"/>
    <lineage>
        <taxon>Bacteria</taxon>
        <taxon>Bacillati</taxon>
        <taxon>Actinomycetota</taxon>
        <taxon>Actinomycetes</taxon>
        <taxon>Micrococcales</taxon>
        <taxon>Micrococcaceae</taxon>
        <taxon>Arthrobacter</taxon>
    </lineage>
</organism>
<keyword evidence="2" id="KW-0804">Transcription</keyword>
<keyword evidence="3" id="KW-0812">Transmembrane</keyword>
<sequence>MRHPTRDLRAFVDDGLPDGRRRAVSRHLEQCPSCRAEVAEERRLRSRLRALKVPSPAAGLSEGLPLAAPEAQPRQAAVTARGALVVAAGLGLAGAAVIGGAYAVGNNVGDVAEGQRAGLTAGWAQASTQDELGPEGLQALRASGWTCPELEGLDLELVSAKAVEVAGQPAVELELEGRGERITVYEQRPGARGAGDEAAVNAVSGRAVGEDGFVPDPDSVGAQVWEHPEQPGLVVLASSNVTYTLKSSLPVRSLPEAVQELSLTESARLVPASGADQDALVRILRGLRLFSEPGAP</sequence>
<feature type="domain" description="Putative zinc-finger" evidence="4">
    <location>
        <begin position="8"/>
        <end position="35"/>
    </location>
</feature>
<dbReference type="PATRIC" id="fig|1461584.3.peg.2082"/>
<dbReference type="Pfam" id="PF13490">
    <property type="entry name" value="zf-HC2"/>
    <property type="match status" value="1"/>
</dbReference>
<evidence type="ECO:0000256" key="1">
    <source>
        <dbReference type="ARBA" id="ARBA00023015"/>
    </source>
</evidence>
<feature type="transmembrane region" description="Helical" evidence="3">
    <location>
        <begin position="83"/>
        <end position="105"/>
    </location>
</feature>
<evidence type="ECO:0000256" key="3">
    <source>
        <dbReference type="SAM" id="Phobius"/>
    </source>
</evidence>
<evidence type="ECO:0000259" key="4">
    <source>
        <dbReference type="Pfam" id="PF13490"/>
    </source>
</evidence>